<dbReference type="InterPro" id="IPR002893">
    <property type="entry name" value="Znf_MYND"/>
</dbReference>
<feature type="compositionally biased region" description="Low complexity" evidence="5">
    <location>
        <begin position="63"/>
        <end position="76"/>
    </location>
</feature>
<feature type="region of interest" description="Disordered" evidence="5">
    <location>
        <begin position="63"/>
        <end position="83"/>
    </location>
</feature>
<keyword evidence="8" id="KW-1185">Reference proteome</keyword>
<evidence type="ECO:0000313" key="8">
    <source>
        <dbReference type="Proteomes" id="UP000469558"/>
    </source>
</evidence>
<dbReference type="OrthoDB" id="432970at2759"/>
<gene>
    <name evidence="7" type="ORF">LSUE1_G004861</name>
</gene>
<evidence type="ECO:0000313" key="7">
    <source>
        <dbReference type="EMBL" id="TVY83493.1"/>
    </source>
</evidence>
<reference evidence="7 8" key="1">
    <citation type="submission" date="2018-05" db="EMBL/GenBank/DDBJ databases">
        <title>Genome sequencing and assembly of the regulated plant pathogen Lachnellula willkommii and related sister species for the development of diagnostic species identification markers.</title>
        <authorList>
            <person name="Giroux E."/>
            <person name="Bilodeau G."/>
        </authorList>
    </citation>
    <scope>NUCLEOTIDE SEQUENCE [LARGE SCALE GENOMIC DNA]</scope>
    <source>
        <strain evidence="7 8">CBS 268.59</strain>
    </source>
</reference>
<dbReference type="EMBL" id="QGMK01000187">
    <property type="protein sequence ID" value="TVY83493.1"/>
    <property type="molecule type" value="Genomic_DNA"/>
</dbReference>
<protein>
    <recommendedName>
        <fullName evidence="6">MYND-type domain-containing protein</fullName>
    </recommendedName>
</protein>
<sequence length="212" mass="23382">MATSTPSATPPTGNEFVCNTCKKPATSFPNPLKKCAKCQVTKYCSRECQKDDWKAHKKICSAQSQSGDSKPSSSGGRHNPGFNFAEALTGGGNSLHSLSEKDAFTQIIDCFRLRCEDEYTFGANTIGIYDGKDPVPAFKKFLNLAEKREEILPGWWNQEKRTECVEFATGGSEWADLSCAVEKSDIQEHYGDPTKPMALRVLGEKIYGKGFM</sequence>
<dbReference type="PROSITE" id="PS50865">
    <property type="entry name" value="ZF_MYND_2"/>
    <property type="match status" value="1"/>
</dbReference>
<name>A0A8T9CLD1_9HELO</name>
<dbReference type="GO" id="GO:0008270">
    <property type="term" value="F:zinc ion binding"/>
    <property type="evidence" value="ECO:0007669"/>
    <property type="project" value="UniProtKB-KW"/>
</dbReference>
<comment type="caution">
    <text evidence="7">The sequence shown here is derived from an EMBL/GenBank/DDBJ whole genome shotgun (WGS) entry which is preliminary data.</text>
</comment>
<evidence type="ECO:0000256" key="3">
    <source>
        <dbReference type="ARBA" id="ARBA00022833"/>
    </source>
</evidence>
<proteinExistence type="predicted"/>
<evidence type="ECO:0000256" key="2">
    <source>
        <dbReference type="ARBA" id="ARBA00022771"/>
    </source>
</evidence>
<evidence type="ECO:0000256" key="1">
    <source>
        <dbReference type="ARBA" id="ARBA00022723"/>
    </source>
</evidence>
<accession>A0A8T9CLD1</accession>
<keyword evidence="3" id="KW-0862">Zinc</keyword>
<dbReference type="Proteomes" id="UP000469558">
    <property type="component" value="Unassembled WGS sequence"/>
</dbReference>
<evidence type="ECO:0000256" key="5">
    <source>
        <dbReference type="SAM" id="MobiDB-lite"/>
    </source>
</evidence>
<dbReference type="AlphaFoldDB" id="A0A8T9CLD1"/>
<feature type="domain" description="MYND-type" evidence="6">
    <location>
        <begin position="18"/>
        <end position="60"/>
    </location>
</feature>
<evidence type="ECO:0000259" key="6">
    <source>
        <dbReference type="PROSITE" id="PS50865"/>
    </source>
</evidence>
<keyword evidence="1" id="KW-0479">Metal-binding</keyword>
<dbReference type="SUPFAM" id="SSF144232">
    <property type="entry name" value="HIT/MYND zinc finger-like"/>
    <property type="match status" value="1"/>
</dbReference>
<dbReference type="Pfam" id="PF01753">
    <property type="entry name" value="zf-MYND"/>
    <property type="match status" value="1"/>
</dbReference>
<evidence type="ECO:0000256" key="4">
    <source>
        <dbReference type="PROSITE-ProRule" id="PRU00134"/>
    </source>
</evidence>
<keyword evidence="2 4" id="KW-0863">Zinc-finger</keyword>
<dbReference type="PROSITE" id="PS01360">
    <property type="entry name" value="ZF_MYND_1"/>
    <property type="match status" value="1"/>
</dbReference>
<organism evidence="7 8">
    <name type="scientific">Lachnellula suecica</name>
    <dbReference type="NCBI Taxonomy" id="602035"/>
    <lineage>
        <taxon>Eukaryota</taxon>
        <taxon>Fungi</taxon>
        <taxon>Dikarya</taxon>
        <taxon>Ascomycota</taxon>
        <taxon>Pezizomycotina</taxon>
        <taxon>Leotiomycetes</taxon>
        <taxon>Helotiales</taxon>
        <taxon>Lachnaceae</taxon>
        <taxon>Lachnellula</taxon>
    </lineage>
</organism>
<dbReference type="Gene3D" id="6.10.140.2220">
    <property type="match status" value="1"/>
</dbReference>